<reference evidence="10 11" key="1">
    <citation type="submission" date="2017-02" db="EMBL/GenBank/DDBJ databases">
        <title>Whole genome shotgun sequence of Pantoea agglomerans strain AS1 isolated from a cycad, Zamia floridana in Central Florida, USA.</title>
        <authorList>
            <person name="Lata P."/>
            <person name="Govindarajan S."/>
            <person name="Qi F."/>
            <person name="Li J.-L."/>
            <person name="Maurya S.K."/>
            <person name="Sahoo M.K."/>
        </authorList>
    </citation>
    <scope>NUCLEOTIDE SEQUENCE [LARGE SCALE GENOMIC DNA]</scope>
    <source>
        <strain evidence="10 11">AS1</strain>
    </source>
</reference>
<evidence type="ECO:0000313" key="11">
    <source>
        <dbReference type="Proteomes" id="UP000192769"/>
    </source>
</evidence>
<evidence type="ECO:0000256" key="1">
    <source>
        <dbReference type="ARBA" id="ARBA00022670"/>
    </source>
</evidence>
<evidence type="ECO:0000256" key="4">
    <source>
        <dbReference type="ARBA" id="ARBA00022764"/>
    </source>
</evidence>
<evidence type="ECO:0000259" key="9">
    <source>
        <dbReference type="Pfam" id="PF01435"/>
    </source>
</evidence>
<evidence type="ECO:0000256" key="5">
    <source>
        <dbReference type="ARBA" id="ARBA00022801"/>
    </source>
</evidence>
<dbReference type="GO" id="GO:0008270">
    <property type="term" value="F:zinc ion binding"/>
    <property type="evidence" value="ECO:0007669"/>
    <property type="project" value="UniProtKB-UniRule"/>
</dbReference>
<dbReference type="Gene3D" id="1.25.40.10">
    <property type="entry name" value="Tetratricopeptide repeat domain"/>
    <property type="match status" value="1"/>
</dbReference>
<dbReference type="EMBL" id="MWUE01000012">
    <property type="protein sequence ID" value="OQP34680.1"/>
    <property type="molecule type" value="Genomic_DNA"/>
</dbReference>
<dbReference type="OrthoDB" id="9810445at2"/>
<dbReference type="Proteomes" id="UP000192769">
    <property type="component" value="Unassembled WGS sequence"/>
</dbReference>
<dbReference type="GO" id="GO:0042597">
    <property type="term" value="C:periplasmic space"/>
    <property type="evidence" value="ECO:0007669"/>
    <property type="project" value="UniProtKB-SubCell"/>
</dbReference>
<protein>
    <recommendedName>
        <fullName evidence="8">Beta-barrel assembly-enhancing protease</fullName>
        <ecNumber evidence="8">3.4.-.-</ecNumber>
    </recommendedName>
</protein>
<evidence type="ECO:0000256" key="3">
    <source>
        <dbReference type="ARBA" id="ARBA00022729"/>
    </source>
</evidence>
<evidence type="ECO:0000256" key="7">
    <source>
        <dbReference type="ARBA" id="ARBA00023049"/>
    </source>
</evidence>
<dbReference type="PANTHER" id="PTHR22726:SF1">
    <property type="entry name" value="METALLOENDOPEPTIDASE OMA1, MITOCHONDRIAL"/>
    <property type="match status" value="1"/>
</dbReference>
<keyword evidence="4 8" id="KW-0574">Periplasm</keyword>
<evidence type="ECO:0000256" key="6">
    <source>
        <dbReference type="ARBA" id="ARBA00022833"/>
    </source>
</evidence>
<sequence length="487" mass="53675" precursor="true">MLNRLKKTLLAALLPTLMLMPHASVWADVSDSLPDMGTTAGSTLSIGQEMQMGDFYVRQLRASAPLINDPLLNQYINQLGQRLVAHADAVKTPFHFFLIQNDELNAFAFFGGNVVLHASLFRFTENESQLASVMAHEISHVTQRHLARAMEDQKRNAPLTWVGALGSILLAMANPQAGMAALTGTLAGTQQGIISFTQNNEQEADRIGIQVLQRAGFDPQAMPNFLQKLADQSRFSSKPPEILLTHPLPDSRLADARNRANQMRPVVVQSSQDYYMAKVRALGMYATGRNQLTDELLDEYGRGNSREQQAAQYGKAVQFLQAKSFASAKKLIEPLLAKQPDNVWFLDIMTDIDIGLNQPQQAIALLNNAGTAKNSPVVQLNLANAYVEAKQPANASRILNRYTWSHPDDPNGWDLLAQASAQQGLNDEEMSARAETLALNGQLDQAITALSSASAQVPVGSLKQARYDARIDQLRQLQNRFKQYQKG</sequence>
<dbReference type="GO" id="GO:0004222">
    <property type="term" value="F:metalloendopeptidase activity"/>
    <property type="evidence" value="ECO:0007669"/>
    <property type="project" value="InterPro"/>
</dbReference>
<name>A0A1V9DLG9_9GAMM</name>
<comment type="similarity">
    <text evidence="8">Belongs to the peptidase M48 family. BepA subfamily.</text>
</comment>
<dbReference type="HAMAP" id="MF_00997">
    <property type="entry name" value="Protease_BepA"/>
    <property type="match status" value="1"/>
</dbReference>
<feature type="signal peptide" evidence="8">
    <location>
        <begin position="1"/>
        <end position="27"/>
    </location>
</feature>
<keyword evidence="1 8" id="KW-0645">Protease</keyword>
<dbReference type="InterPro" id="IPR011990">
    <property type="entry name" value="TPR-like_helical_dom_sf"/>
</dbReference>
<gene>
    <name evidence="8" type="primary">bepA</name>
    <name evidence="10" type="ORF">B2J69_08725</name>
</gene>
<dbReference type="GO" id="GO:0016020">
    <property type="term" value="C:membrane"/>
    <property type="evidence" value="ECO:0007669"/>
    <property type="project" value="InterPro"/>
</dbReference>
<evidence type="ECO:0000313" key="10">
    <source>
        <dbReference type="EMBL" id="OQP34680.1"/>
    </source>
</evidence>
<comment type="subcellular location">
    <subcellularLocation>
        <location evidence="8">Periplasm</location>
    </subcellularLocation>
</comment>
<comment type="caution">
    <text evidence="10">The sequence shown here is derived from an EMBL/GenBank/DDBJ whole genome shotgun (WGS) entry which is preliminary data.</text>
</comment>
<dbReference type="InterPro" id="IPR030873">
    <property type="entry name" value="Protease_BepA"/>
</dbReference>
<feature type="domain" description="Peptidase M48" evidence="9">
    <location>
        <begin position="71"/>
        <end position="259"/>
    </location>
</feature>
<dbReference type="Pfam" id="PF14559">
    <property type="entry name" value="TPR_19"/>
    <property type="match status" value="1"/>
</dbReference>
<feature type="active site" evidence="8">
    <location>
        <position position="137"/>
    </location>
</feature>
<dbReference type="Gene3D" id="3.30.2010.10">
    <property type="entry name" value="Metalloproteases ('zincins'), catalytic domain"/>
    <property type="match status" value="1"/>
</dbReference>
<dbReference type="RefSeq" id="WP_081138340.1">
    <property type="nucleotide sequence ID" value="NZ_MWUE01000012.1"/>
</dbReference>
<keyword evidence="11" id="KW-1185">Reference proteome</keyword>
<keyword evidence="3 8" id="KW-0732">Signal</keyword>
<dbReference type="GO" id="GO:0051603">
    <property type="term" value="P:proteolysis involved in protein catabolic process"/>
    <property type="evidence" value="ECO:0007669"/>
    <property type="project" value="TreeGrafter"/>
</dbReference>
<dbReference type="PANTHER" id="PTHR22726">
    <property type="entry name" value="METALLOENDOPEPTIDASE OMA1"/>
    <property type="match status" value="1"/>
</dbReference>
<dbReference type="InterPro" id="IPR051156">
    <property type="entry name" value="Mito/Outer_Membr_Metalloprot"/>
</dbReference>
<keyword evidence="5 8" id="KW-0378">Hydrolase</keyword>
<dbReference type="CDD" id="cd07333">
    <property type="entry name" value="M48C_bepA_like"/>
    <property type="match status" value="1"/>
</dbReference>
<comment type="cofactor">
    <cofactor evidence="8">
        <name>Zn(2+)</name>
        <dbReference type="ChEBI" id="CHEBI:29105"/>
    </cofactor>
    <text evidence="8">Binds 1 zinc ion per subunit.</text>
</comment>
<evidence type="ECO:0000256" key="2">
    <source>
        <dbReference type="ARBA" id="ARBA00022723"/>
    </source>
</evidence>
<dbReference type="EC" id="3.4.-.-" evidence="8"/>
<organism evidence="10 11">
    <name type="scientific">Pantoea latae</name>
    <dbReference type="NCBI Taxonomy" id="1964541"/>
    <lineage>
        <taxon>Bacteria</taxon>
        <taxon>Pseudomonadati</taxon>
        <taxon>Pseudomonadota</taxon>
        <taxon>Gammaproteobacteria</taxon>
        <taxon>Enterobacterales</taxon>
        <taxon>Erwiniaceae</taxon>
        <taxon>Pantoea</taxon>
    </lineage>
</organism>
<accession>A0A1V9DLG9</accession>
<keyword evidence="2 8" id="KW-0479">Metal-binding</keyword>
<feature type="binding site" evidence="8">
    <location>
        <position position="136"/>
    </location>
    <ligand>
        <name>Zn(2+)</name>
        <dbReference type="ChEBI" id="CHEBI:29105"/>
        <note>catalytic</note>
    </ligand>
</feature>
<keyword evidence="7 8" id="KW-0482">Metalloprotease</keyword>
<dbReference type="Pfam" id="PF01435">
    <property type="entry name" value="Peptidase_M48"/>
    <property type="match status" value="1"/>
</dbReference>
<feature type="binding site" evidence="8">
    <location>
        <position position="201"/>
    </location>
    <ligand>
        <name>Zn(2+)</name>
        <dbReference type="ChEBI" id="CHEBI:29105"/>
        <note>catalytic</note>
    </ligand>
</feature>
<proteinExistence type="inferred from homology"/>
<dbReference type="SUPFAM" id="SSF48452">
    <property type="entry name" value="TPR-like"/>
    <property type="match status" value="1"/>
</dbReference>
<dbReference type="AlphaFoldDB" id="A0A1V9DLG9"/>
<comment type="function">
    <text evidence="8">Functions as both a chaperone and a metalloprotease. Maintains the integrity of the outer membrane by promoting either the assembly or the elimination of outer membrane proteins, depending on their folding state.</text>
</comment>
<evidence type="ECO:0000256" key="8">
    <source>
        <dbReference type="HAMAP-Rule" id="MF_00997"/>
    </source>
</evidence>
<feature type="binding site" evidence="8">
    <location>
        <position position="140"/>
    </location>
    <ligand>
        <name>Zn(2+)</name>
        <dbReference type="ChEBI" id="CHEBI:29105"/>
        <note>catalytic</note>
    </ligand>
</feature>
<keyword evidence="6 8" id="KW-0862">Zinc</keyword>
<feature type="active site" description="Proton donor" evidence="8">
    <location>
        <position position="205"/>
    </location>
</feature>
<dbReference type="InterPro" id="IPR001915">
    <property type="entry name" value="Peptidase_M48"/>
</dbReference>
<feature type="chain" id="PRO_5013411279" description="Beta-barrel assembly-enhancing protease" evidence="8">
    <location>
        <begin position="28"/>
        <end position="487"/>
    </location>
</feature>